<evidence type="ECO:0000256" key="2">
    <source>
        <dbReference type="ARBA" id="ARBA00008445"/>
    </source>
</evidence>
<evidence type="ECO:0000256" key="8">
    <source>
        <dbReference type="ARBA" id="ARBA00023010"/>
    </source>
</evidence>
<evidence type="ECO:0000256" key="10">
    <source>
        <dbReference type="RuleBase" id="RU365087"/>
    </source>
</evidence>
<keyword evidence="9 10" id="KW-0472">Membrane</keyword>
<keyword evidence="4 10" id="KW-1003">Cell membrane</keyword>
<keyword evidence="6 10" id="KW-0653">Protein transport</keyword>
<feature type="region of interest" description="Disordered" evidence="11">
    <location>
        <begin position="97"/>
        <end position="124"/>
    </location>
</feature>
<protein>
    <recommendedName>
        <fullName evidence="10">Protein-export membrane protein SecG</fullName>
    </recommendedName>
</protein>
<keyword evidence="8 10" id="KW-0811">Translocation</keyword>
<name>A0A967E8P1_9FLAO</name>
<dbReference type="EMBL" id="VIKU02000009">
    <property type="protein sequence ID" value="NHF61489.1"/>
    <property type="molecule type" value="Genomic_DNA"/>
</dbReference>
<comment type="function">
    <text evidence="10">Involved in protein export. Participates in an early event of protein translocation.</text>
</comment>
<evidence type="ECO:0000256" key="6">
    <source>
        <dbReference type="ARBA" id="ARBA00022927"/>
    </source>
</evidence>
<reference evidence="12" key="1">
    <citation type="submission" date="2019-07" db="EMBL/GenBank/DDBJ databases">
        <authorList>
            <person name="De-Chao Zhang Q."/>
        </authorList>
    </citation>
    <scope>NUCLEOTIDE SEQUENCE</scope>
    <source>
        <strain evidence="12">TP-CH-4</strain>
    </source>
</reference>
<keyword evidence="3 10" id="KW-0813">Transport</keyword>
<dbReference type="Pfam" id="PF03840">
    <property type="entry name" value="SecG"/>
    <property type="match status" value="1"/>
</dbReference>
<dbReference type="PRINTS" id="PR01651">
    <property type="entry name" value="SECGEXPORT"/>
</dbReference>
<evidence type="ECO:0000313" key="13">
    <source>
        <dbReference type="Proteomes" id="UP000707206"/>
    </source>
</evidence>
<dbReference type="RefSeq" id="WP_152575984.1">
    <property type="nucleotide sequence ID" value="NZ_VIKU02000009.1"/>
</dbReference>
<dbReference type="AlphaFoldDB" id="A0A967E8P1"/>
<proteinExistence type="inferred from homology"/>
<dbReference type="GO" id="GO:0009306">
    <property type="term" value="P:protein secretion"/>
    <property type="evidence" value="ECO:0007669"/>
    <property type="project" value="UniProtKB-UniRule"/>
</dbReference>
<feature type="transmembrane region" description="Helical" evidence="10">
    <location>
        <begin position="58"/>
        <end position="76"/>
    </location>
</feature>
<evidence type="ECO:0000256" key="5">
    <source>
        <dbReference type="ARBA" id="ARBA00022692"/>
    </source>
</evidence>
<dbReference type="Proteomes" id="UP000707206">
    <property type="component" value="Unassembled WGS sequence"/>
</dbReference>
<keyword evidence="5 10" id="KW-0812">Transmembrane</keyword>
<dbReference type="GO" id="GO:0015450">
    <property type="term" value="F:protein-transporting ATPase activity"/>
    <property type="evidence" value="ECO:0007669"/>
    <property type="project" value="UniProtKB-UniRule"/>
</dbReference>
<dbReference type="GO" id="GO:0065002">
    <property type="term" value="P:intracellular protein transmembrane transport"/>
    <property type="evidence" value="ECO:0007669"/>
    <property type="project" value="TreeGrafter"/>
</dbReference>
<evidence type="ECO:0000256" key="3">
    <source>
        <dbReference type="ARBA" id="ARBA00022448"/>
    </source>
</evidence>
<comment type="similarity">
    <text evidence="2 10">Belongs to the SecG family.</text>
</comment>
<gene>
    <name evidence="12" type="primary">secG</name>
    <name evidence="12" type="ORF">FK220_019205</name>
</gene>
<dbReference type="GO" id="GO:0043952">
    <property type="term" value="P:protein transport by the Sec complex"/>
    <property type="evidence" value="ECO:0007669"/>
    <property type="project" value="TreeGrafter"/>
</dbReference>
<evidence type="ECO:0000256" key="7">
    <source>
        <dbReference type="ARBA" id="ARBA00022989"/>
    </source>
</evidence>
<comment type="subcellular location">
    <subcellularLocation>
        <location evidence="1 10">Cell membrane</location>
        <topology evidence="1 10">Multi-pass membrane protein</topology>
    </subcellularLocation>
</comment>
<reference evidence="12" key="2">
    <citation type="submission" date="2020-03" db="EMBL/GenBank/DDBJ databases">
        <title>Flavobacteriaceae bacterium strain TP-CH-4, a member of the family Flavobacteriaceae isolated from a deep-sea seamount.</title>
        <authorList>
            <person name="Zhang D.-C."/>
        </authorList>
    </citation>
    <scope>NUCLEOTIDE SEQUENCE</scope>
    <source>
        <strain evidence="12">TP-CH-4</strain>
    </source>
</reference>
<evidence type="ECO:0000256" key="9">
    <source>
        <dbReference type="ARBA" id="ARBA00023136"/>
    </source>
</evidence>
<dbReference type="NCBIfam" id="TIGR00810">
    <property type="entry name" value="secG"/>
    <property type="match status" value="1"/>
</dbReference>
<dbReference type="GO" id="GO:0005886">
    <property type="term" value="C:plasma membrane"/>
    <property type="evidence" value="ECO:0007669"/>
    <property type="project" value="UniProtKB-SubCell"/>
</dbReference>
<dbReference type="PANTHER" id="PTHR34182:SF1">
    <property type="entry name" value="PROTEIN-EXPORT MEMBRANE PROTEIN SECG"/>
    <property type="match status" value="1"/>
</dbReference>
<evidence type="ECO:0000256" key="1">
    <source>
        <dbReference type="ARBA" id="ARBA00004651"/>
    </source>
</evidence>
<keyword evidence="7 10" id="KW-1133">Transmembrane helix</keyword>
<organism evidence="12 13">
    <name type="scientific">Pelagihabitans pacificus</name>
    <dbReference type="NCBI Taxonomy" id="2696054"/>
    <lineage>
        <taxon>Bacteria</taxon>
        <taxon>Pseudomonadati</taxon>
        <taxon>Bacteroidota</taxon>
        <taxon>Flavobacteriia</taxon>
        <taxon>Flavobacteriales</taxon>
        <taxon>Flavobacteriaceae</taxon>
        <taxon>Pelagihabitans</taxon>
    </lineage>
</organism>
<evidence type="ECO:0000313" key="12">
    <source>
        <dbReference type="EMBL" id="NHF61489.1"/>
    </source>
</evidence>
<keyword evidence="13" id="KW-1185">Reference proteome</keyword>
<evidence type="ECO:0000256" key="4">
    <source>
        <dbReference type="ARBA" id="ARBA00022475"/>
    </source>
</evidence>
<comment type="caution">
    <text evidence="12">The sequence shown here is derived from an EMBL/GenBank/DDBJ whole genome shotgun (WGS) entry which is preliminary data.</text>
</comment>
<dbReference type="InterPro" id="IPR004692">
    <property type="entry name" value="SecG"/>
</dbReference>
<accession>A0A967E8P1</accession>
<sequence length="124" mass="12903">MSTFTIFLILIIVVCFLLVLVVMVQNPKGGGLSSSFGGGGSQVVGGVKKTGDFLDKSTWTLAGVLVLLILASNIALPGRFGDAESKLLNGDDIETTVPETVPESIPEELPTPVSEDAVPNDSTQ</sequence>
<dbReference type="PANTHER" id="PTHR34182">
    <property type="entry name" value="PROTEIN-EXPORT MEMBRANE PROTEIN SECG"/>
    <property type="match status" value="1"/>
</dbReference>
<feature type="transmembrane region" description="Helical" evidence="10">
    <location>
        <begin position="7"/>
        <end position="25"/>
    </location>
</feature>
<evidence type="ECO:0000256" key="11">
    <source>
        <dbReference type="SAM" id="MobiDB-lite"/>
    </source>
</evidence>